<dbReference type="EMBL" id="GBXM01074513">
    <property type="protein sequence ID" value="JAH34064.1"/>
    <property type="molecule type" value="Transcribed_RNA"/>
</dbReference>
<name>A0A0E9RXW7_ANGAN</name>
<reference evidence="1" key="1">
    <citation type="submission" date="2014-11" db="EMBL/GenBank/DDBJ databases">
        <authorList>
            <person name="Amaro Gonzalez C."/>
        </authorList>
    </citation>
    <scope>NUCLEOTIDE SEQUENCE</scope>
</reference>
<evidence type="ECO:0000313" key="1">
    <source>
        <dbReference type="EMBL" id="JAH34064.1"/>
    </source>
</evidence>
<dbReference type="AlphaFoldDB" id="A0A0E9RXW7"/>
<protein>
    <submittedName>
        <fullName evidence="1">Uncharacterized protein</fullName>
    </submittedName>
</protein>
<accession>A0A0E9RXW7</accession>
<reference evidence="1" key="2">
    <citation type="journal article" date="2015" name="Fish Shellfish Immunol.">
        <title>Early steps in the European eel (Anguilla anguilla)-Vibrio vulnificus interaction in the gills: Role of the RtxA13 toxin.</title>
        <authorList>
            <person name="Callol A."/>
            <person name="Pajuelo D."/>
            <person name="Ebbesson L."/>
            <person name="Teles M."/>
            <person name="MacKenzie S."/>
            <person name="Amaro C."/>
        </authorList>
    </citation>
    <scope>NUCLEOTIDE SEQUENCE</scope>
</reference>
<organism evidence="1">
    <name type="scientific">Anguilla anguilla</name>
    <name type="common">European freshwater eel</name>
    <name type="synonym">Muraena anguilla</name>
    <dbReference type="NCBI Taxonomy" id="7936"/>
    <lineage>
        <taxon>Eukaryota</taxon>
        <taxon>Metazoa</taxon>
        <taxon>Chordata</taxon>
        <taxon>Craniata</taxon>
        <taxon>Vertebrata</taxon>
        <taxon>Euteleostomi</taxon>
        <taxon>Actinopterygii</taxon>
        <taxon>Neopterygii</taxon>
        <taxon>Teleostei</taxon>
        <taxon>Anguilliformes</taxon>
        <taxon>Anguillidae</taxon>
        <taxon>Anguilla</taxon>
    </lineage>
</organism>
<proteinExistence type="predicted"/>
<sequence>MLPKKRFVLTKDALLDVMNMQGSIRARGHTPFPQFRD</sequence>